<proteinExistence type="inferred from homology"/>
<dbReference type="GO" id="GO:0070677">
    <property type="term" value="F:rRNA (cytosine-2'-O-)-methyltransferase activity"/>
    <property type="evidence" value="ECO:0007669"/>
    <property type="project" value="UniProtKB-UniRule"/>
</dbReference>
<organism evidence="8 9">
    <name type="scientific">Candidatus Aphodenecus pullistercoris</name>
    <dbReference type="NCBI Taxonomy" id="2840669"/>
    <lineage>
        <taxon>Bacteria</taxon>
        <taxon>Pseudomonadati</taxon>
        <taxon>Spirochaetota</taxon>
        <taxon>Spirochaetia</taxon>
        <taxon>Spirochaetales</taxon>
        <taxon>Candidatus Aphodenecus</taxon>
    </lineage>
</organism>
<dbReference type="InterPro" id="IPR014777">
    <property type="entry name" value="4pyrrole_Mease_sub1"/>
</dbReference>
<comment type="function">
    <text evidence="6">Catalyzes the 2'-O-methylation of the ribose of cytidine 1402 (C1402) in 16S rRNA.</text>
</comment>
<dbReference type="NCBIfam" id="TIGR00096">
    <property type="entry name" value="16S rRNA (cytidine(1402)-2'-O)-methyltransferase"/>
    <property type="match status" value="1"/>
</dbReference>
<dbReference type="InterPro" id="IPR035996">
    <property type="entry name" value="4pyrrol_Methylase_sf"/>
</dbReference>
<evidence type="ECO:0000256" key="6">
    <source>
        <dbReference type="HAMAP-Rule" id="MF_01877"/>
    </source>
</evidence>
<dbReference type="SUPFAM" id="SSF53790">
    <property type="entry name" value="Tetrapyrrole methylase"/>
    <property type="match status" value="1"/>
</dbReference>
<evidence type="ECO:0000256" key="2">
    <source>
        <dbReference type="ARBA" id="ARBA00022552"/>
    </source>
</evidence>
<evidence type="ECO:0000313" key="8">
    <source>
        <dbReference type="EMBL" id="MBO8442376.1"/>
    </source>
</evidence>
<keyword evidence="2 6" id="KW-0698">rRNA processing</keyword>
<dbReference type="FunFam" id="3.40.1010.10:FF:000007">
    <property type="entry name" value="Ribosomal RNA small subunit methyltransferase I"/>
    <property type="match status" value="1"/>
</dbReference>
<dbReference type="PANTHER" id="PTHR46111">
    <property type="entry name" value="RIBOSOMAL RNA SMALL SUBUNIT METHYLTRANSFERASE I"/>
    <property type="match status" value="1"/>
</dbReference>
<keyword evidence="1 6" id="KW-0963">Cytoplasm</keyword>
<sequence length="236" mass="25310">MSTLYMVASPIGNMEDITLRALKVLESVSVVACEDTRHTGQLLKHFNLSKRCIACHAHNEGESAKGIIALLDRGEDVAYLSDAGTPGISDPGARLAEAVRQAGHPVVPLPGANAAVTLLSAAGNVGRTFTFEGFLSPKKGRRRRRLEELVGRGEAFVIYESPFRVVKTLEDVAEVDPASRIVMGRELTKAFEEILSLPVGELVAVLKARPAIKGEFALVVVPSSHLEADDADDTQD</sequence>
<reference evidence="8" key="2">
    <citation type="journal article" date="2021" name="PeerJ">
        <title>Extensive microbial diversity within the chicken gut microbiome revealed by metagenomics and culture.</title>
        <authorList>
            <person name="Gilroy R."/>
            <person name="Ravi A."/>
            <person name="Getino M."/>
            <person name="Pursley I."/>
            <person name="Horton D.L."/>
            <person name="Alikhan N.F."/>
            <person name="Baker D."/>
            <person name="Gharbi K."/>
            <person name="Hall N."/>
            <person name="Watson M."/>
            <person name="Adriaenssens E.M."/>
            <person name="Foster-Nyarko E."/>
            <person name="Jarju S."/>
            <person name="Secka A."/>
            <person name="Antonio M."/>
            <person name="Oren A."/>
            <person name="Chaudhuri R.R."/>
            <person name="La Ragione R."/>
            <person name="Hildebrand F."/>
            <person name="Pallen M.J."/>
        </authorList>
    </citation>
    <scope>NUCLEOTIDE SEQUENCE</scope>
    <source>
        <strain evidence="8">11167</strain>
    </source>
</reference>
<accession>A0A9D9E9D8</accession>
<evidence type="ECO:0000256" key="5">
    <source>
        <dbReference type="ARBA" id="ARBA00022691"/>
    </source>
</evidence>
<dbReference type="EMBL" id="JADIMU010000009">
    <property type="protein sequence ID" value="MBO8442376.1"/>
    <property type="molecule type" value="Genomic_DNA"/>
</dbReference>
<dbReference type="PANTHER" id="PTHR46111:SF1">
    <property type="entry name" value="RIBOSOMAL RNA SMALL SUBUNIT METHYLTRANSFERASE I"/>
    <property type="match status" value="1"/>
</dbReference>
<dbReference type="Gene3D" id="3.30.950.10">
    <property type="entry name" value="Methyltransferase, Cobalt-precorrin-4 Transmethylase, Domain 2"/>
    <property type="match status" value="1"/>
</dbReference>
<reference evidence="8" key="1">
    <citation type="submission" date="2020-10" db="EMBL/GenBank/DDBJ databases">
        <authorList>
            <person name="Gilroy R."/>
        </authorList>
    </citation>
    <scope>NUCLEOTIDE SEQUENCE</scope>
    <source>
        <strain evidence="8">11167</strain>
    </source>
</reference>
<comment type="catalytic activity">
    <reaction evidence="6">
        <text>cytidine(1402) in 16S rRNA + S-adenosyl-L-methionine = 2'-O-methylcytidine(1402) in 16S rRNA + S-adenosyl-L-homocysteine + H(+)</text>
        <dbReference type="Rhea" id="RHEA:42924"/>
        <dbReference type="Rhea" id="RHEA-COMP:10285"/>
        <dbReference type="Rhea" id="RHEA-COMP:10286"/>
        <dbReference type="ChEBI" id="CHEBI:15378"/>
        <dbReference type="ChEBI" id="CHEBI:57856"/>
        <dbReference type="ChEBI" id="CHEBI:59789"/>
        <dbReference type="ChEBI" id="CHEBI:74495"/>
        <dbReference type="ChEBI" id="CHEBI:82748"/>
        <dbReference type="EC" id="2.1.1.198"/>
    </reaction>
</comment>
<comment type="similarity">
    <text evidence="6">Belongs to the methyltransferase superfamily. RsmI family.</text>
</comment>
<dbReference type="PIRSF" id="PIRSF005917">
    <property type="entry name" value="MTase_YraL"/>
    <property type="match status" value="1"/>
</dbReference>
<keyword evidence="3 6" id="KW-0489">Methyltransferase</keyword>
<dbReference type="Pfam" id="PF00590">
    <property type="entry name" value="TP_methylase"/>
    <property type="match status" value="1"/>
</dbReference>
<comment type="caution">
    <text evidence="8">The sequence shown here is derived from an EMBL/GenBank/DDBJ whole genome shotgun (WGS) entry which is preliminary data.</text>
</comment>
<dbReference type="InterPro" id="IPR018063">
    <property type="entry name" value="SAM_MeTrfase_RsmI_CS"/>
</dbReference>
<protein>
    <recommendedName>
        <fullName evidence="6">Ribosomal RNA small subunit methyltransferase I</fullName>
        <ecNumber evidence="6">2.1.1.198</ecNumber>
    </recommendedName>
    <alternativeName>
        <fullName evidence="6">16S rRNA 2'-O-ribose C1402 methyltransferase</fullName>
    </alternativeName>
    <alternativeName>
        <fullName evidence="6">rRNA (cytidine-2'-O-)-methyltransferase RsmI</fullName>
    </alternativeName>
</protein>
<name>A0A9D9E9D8_9SPIR</name>
<comment type="subcellular location">
    <subcellularLocation>
        <location evidence="6">Cytoplasm</location>
    </subcellularLocation>
</comment>
<evidence type="ECO:0000259" key="7">
    <source>
        <dbReference type="Pfam" id="PF00590"/>
    </source>
</evidence>
<evidence type="ECO:0000256" key="3">
    <source>
        <dbReference type="ARBA" id="ARBA00022603"/>
    </source>
</evidence>
<dbReference type="CDD" id="cd11648">
    <property type="entry name" value="RsmI"/>
    <property type="match status" value="1"/>
</dbReference>
<feature type="domain" description="Tetrapyrrole methylase" evidence="7">
    <location>
        <begin position="3"/>
        <end position="202"/>
    </location>
</feature>
<keyword evidence="4 6" id="KW-0808">Transferase</keyword>
<dbReference type="InterPro" id="IPR014776">
    <property type="entry name" value="4pyrrole_Mease_sub2"/>
</dbReference>
<dbReference type="EC" id="2.1.1.198" evidence="6"/>
<dbReference type="InterPro" id="IPR008189">
    <property type="entry name" value="rRNA_ssu_MeTfrase_I"/>
</dbReference>
<dbReference type="GO" id="GO:0005737">
    <property type="term" value="C:cytoplasm"/>
    <property type="evidence" value="ECO:0007669"/>
    <property type="project" value="UniProtKB-SubCell"/>
</dbReference>
<keyword evidence="5 6" id="KW-0949">S-adenosyl-L-methionine</keyword>
<evidence type="ECO:0000256" key="4">
    <source>
        <dbReference type="ARBA" id="ARBA00022679"/>
    </source>
</evidence>
<gene>
    <name evidence="6 8" type="primary">rsmI</name>
    <name evidence="8" type="ORF">IAC42_01245</name>
</gene>
<dbReference type="PROSITE" id="PS01296">
    <property type="entry name" value="RSMI"/>
    <property type="match status" value="1"/>
</dbReference>
<dbReference type="HAMAP" id="MF_01877">
    <property type="entry name" value="16SrRNA_methyltr_I"/>
    <property type="match status" value="1"/>
</dbReference>
<dbReference type="Proteomes" id="UP000823633">
    <property type="component" value="Unassembled WGS sequence"/>
</dbReference>
<evidence type="ECO:0000256" key="1">
    <source>
        <dbReference type="ARBA" id="ARBA00022490"/>
    </source>
</evidence>
<dbReference type="Gene3D" id="3.40.1010.10">
    <property type="entry name" value="Cobalt-precorrin-4 Transmethylase, Domain 1"/>
    <property type="match status" value="1"/>
</dbReference>
<dbReference type="AlphaFoldDB" id="A0A9D9E9D8"/>
<dbReference type="InterPro" id="IPR000878">
    <property type="entry name" value="4pyrrol_Mease"/>
</dbReference>
<evidence type="ECO:0000313" key="9">
    <source>
        <dbReference type="Proteomes" id="UP000823633"/>
    </source>
</evidence>